<dbReference type="InterPro" id="IPR006091">
    <property type="entry name" value="Acyl-CoA_Oxase/DH_mid-dom"/>
</dbReference>
<name>A0A075GW98_9ARCH</name>
<comment type="similarity">
    <text evidence="2 6">Belongs to the acyl-CoA dehydrogenase family.</text>
</comment>
<dbReference type="PANTHER" id="PTHR43884:SF12">
    <property type="entry name" value="ISOVALERYL-COA DEHYDROGENASE, MITOCHONDRIAL-RELATED"/>
    <property type="match status" value="1"/>
</dbReference>
<sequence>MPFEFSFTDEQEKFRRDVRDFIHSEILPTISKYDKLEEFPSENVSKMAEQGYFGLTVPEKYGGKGLSKINYGILLEELGAICASHGTILGAHLGLCITPIILFGTEEQKNKFLPSLASGKSIGAFALTEPGAGSDAANLQTTATPDGDDFILNGSKIFCTNGDQAEYIIVFAANDKSLGPMGGITAFIIEKNMNGFSVGKKEKKLGLRASSTVELIFENCRVPKENILGDIGAGFMVALSTLDGGRVTLAVGSLGAAQRALDLSVDYLRQNQSEGGNLSNRQSIQWKLADVAMEVYASKFMCYNNLTELEKYYEVIESKEKVPRQLRDRVSRGSAISKAYVSEVASRAITTAIEIQGLAGIADGSEIERGFRDSFIAEIYEGTNDIQRMIIAKELLGLGL</sequence>
<dbReference type="PIRSF" id="PIRSF016578">
    <property type="entry name" value="HsaA"/>
    <property type="match status" value="1"/>
</dbReference>
<evidence type="ECO:0000313" key="10">
    <source>
        <dbReference type="EMBL" id="AIF08034.1"/>
    </source>
</evidence>
<dbReference type="Gene3D" id="2.40.110.10">
    <property type="entry name" value="Butyryl-CoA Dehydrogenase, subunit A, domain 2"/>
    <property type="match status" value="1"/>
</dbReference>
<evidence type="ECO:0000256" key="4">
    <source>
        <dbReference type="ARBA" id="ARBA00022827"/>
    </source>
</evidence>
<organism evidence="10">
    <name type="scientific">uncultured marine thaumarchaeote KM3_26_F01</name>
    <dbReference type="NCBI Taxonomy" id="1456108"/>
    <lineage>
        <taxon>Archaea</taxon>
        <taxon>Nitrososphaerota</taxon>
        <taxon>environmental samples</taxon>
    </lineage>
</organism>
<dbReference type="Pfam" id="PF02771">
    <property type="entry name" value="Acyl-CoA_dh_N"/>
    <property type="match status" value="1"/>
</dbReference>
<dbReference type="FunFam" id="2.40.110.10:FF:000001">
    <property type="entry name" value="Acyl-CoA dehydrogenase, mitochondrial"/>
    <property type="match status" value="1"/>
</dbReference>
<dbReference type="AlphaFoldDB" id="A0A075GW98"/>
<feature type="domain" description="Acyl-CoA dehydrogenase/oxidase C-terminal" evidence="7">
    <location>
        <begin position="232"/>
        <end position="396"/>
    </location>
</feature>
<evidence type="ECO:0000256" key="2">
    <source>
        <dbReference type="ARBA" id="ARBA00009347"/>
    </source>
</evidence>
<dbReference type="InterPro" id="IPR013786">
    <property type="entry name" value="AcylCoA_DH/ox_N"/>
</dbReference>
<dbReference type="InterPro" id="IPR037069">
    <property type="entry name" value="AcylCoA_DH/ox_N_sf"/>
</dbReference>
<reference evidence="10" key="1">
    <citation type="journal article" date="2014" name="Genome Biol. Evol.">
        <title>Pangenome evidence for extensive interdomain horizontal transfer affecting lineage core and shell genes in uncultured planktonic thaumarchaeota and euryarchaeota.</title>
        <authorList>
            <person name="Deschamps P."/>
            <person name="Zivanovic Y."/>
            <person name="Moreira D."/>
            <person name="Rodriguez-Valera F."/>
            <person name="Lopez-Garcia P."/>
        </authorList>
    </citation>
    <scope>NUCLEOTIDE SEQUENCE</scope>
</reference>
<keyword evidence="3 6" id="KW-0285">Flavoprotein</keyword>
<keyword evidence="5 6" id="KW-0560">Oxidoreductase</keyword>
<dbReference type="EC" id="1.3.8.1" evidence="10"/>
<evidence type="ECO:0000259" key="7">
    <source>
        <dbReference type="Pfam" id="PF00441"/>
    </source>
</evidence>
<feature type="domain" description="Acyl-CoA oxidase/dehydrogenase middle" evidence="8">
    <location>
        <begin position="124"/>
        <end position="220"/>
    </location>
</feature>
<dbReference type="Gene3D" id="1.10.540.10">
    <property type="entry name" value="Acyl-CoA dehydrogenase/oxidase, N-terminal domain"/>
    <property type="match status" value="1"/>
</dbReference>
<protein>
    <submittedName>
        <fullName evidence="10">Butyryl-CoA dehydrogenase (ACADS, bcd)</fullName>
        <ecNumber evidence="10">1.3.8.1</ecNumber>
    </submittedName>
</protein>
<dbReference type="InterPro" id="IPR036250">
    <property type="entry name" value="AcylCo_DH-like_C"/>
</dbReference>
<comment type="cofactor">
    <cofactor evidence="1 6">
        <name>FAD</name>
        <dbReference type="ChEBI" id="CHEBI:57692"/>
    </cofactor>
</comment>
<evidence type="ECO:0000256" key="1">
    <source>
        <dbReference type="ARBA" id="ARBA00001974"/>
    </source>
</evidence>
<keyword evidence="4 6" id="KW-0274">FAD</keyword>
<evidence type="ECO:0000256" key="6">
    <source>
        <dbReference type="RuleBase" id="RU362125"/>
    </source>
</evidence>
<evidence type="ECO:0000256" key="3">
    <source>
        <dbReference type="ARBA" id="ARBA00022630"/>
    </source>
</evidence>
<evidence type="ECO:0000256" key="5">
    <source>
        <dbReference type="ARBA" id="ARBA00023002"/>
    </source>
</evidence>
<dbReference type="InterPro" id="IPR009100">
    <property type="entry name" value="AcylCoA_DH/oxidase_NM_dom_sf"/>
</dbReference>
<dbReference type="PANTHER" id="PTHR43884">
    <property type="entry name" value="ACYL-COA DEHYDROGENASE"/>
    <property type="match status" value="1"/>
</dbReference>
<accession>A0A075GW98</accession>
<evidence type="ECO:0000259" key="9">
    <source>
        <dbReference type="Pfam" id="PF02771"/>
    </source>
</evidence>
<dbReference type="Gene3D" id="1.20.140.10">
    <property type="entry name" value="Butyryl-CoA Dehydrogenase, subunit A, domain 3"/>
    <property type="match status" value="1"/>
</dbReference>
<dbReference type="SUPFAM" id="SSF56645">
    <property type="entry name" value="Acyl-CoA dehydrogenase NM domain-like"/>
    <property type="match status" value="1"/>
</dbReference>
<dbReference type="EMBL" id="KF900819">
    <property type="protein sequence ID" value="AIF08034.1"/>
    <property type="molecule type" value="Genomic_DNA"/>
</dbReference>
<dbReference type="SUPFAM" id="SSF47203">
    <property type="entry name" value="Acyl-CoA dehydrogenase C-terminal domain-like"/>
    <property type="match status" value="1"/>
</dbReference>
<dbReference type="Pfam" id="PF02770">
    <property type="entry name" value="Acyl-CoA_dh_M"/>
    <property type="match status" value="1"/>
</dbReference>
<dbReference type="InterPro" id="IPR009075">
    <property type="entry name" value="AcylCo_DH/oxidase_C"/>
</dbReference>
<gene>
    <name evidence="10" type="primary">ACADS</name>
    <name evidence="10" type="synonym">bcd</name>
</gene>
<dbReference type="Pfam" id="PF00441">
    <property type="entry name" value="Acyl-CoA_dh_1"/>
    <property type="match status" value="1"/>
</dbReference>
<proteinExistence type="inferred from homology"/>
<dbReference type="InterPro" id="IPR046373">
    <property type="entry name" value="Acyl-CoA_Oxase/DH_mid-dom_sf"/>
</dbReference>
<dbReference type="GO" id="GO:0016937">
    <property type="term" value="F:short-chain fatty acyl-CoA dehydrogenase activity"/>
    <property type="evidence" value="ECO:0007669"/>
    <property type="project" value="UniProtKB-EC"/>
</dbReference>
<evidence type="ECO:0000259" key="8">
    <source>
        <dbReference type="Pfam" id="PF02770"/>
    </source>
</evidence>
<dbReference type="GO" id="GO:0050660">
    <property type="term" value="F:flavin adenine dinucleotide binding"/>
    <property type="evidence" value="ECO:0007669"/>
    <property type="project" value="InterPro"/>
</dbReference>
<dbReference type="FunFam" id="1.10.540.10:FF:000002">
    <property type="entry name" value="Acyl-CoA dehydrogenase FadE19"/>
    <property type="match status" value="1"/>
</dbReference>
<feature type="domain" description="Acyl-CoA dehydrogenase/oxidase N-terminal" evidence="9">
    <location>
        <begin position="8"/>
        <end position="120"/>
    </location>
</feature>